<keyword evidence="14" id="KW-0464">Manganese</keyword>
<evidence type="ECO:0000256" key="7">
    <source>
        <dbReference type="ARBA" id="ARBA00019276"/>
    </source>
</evidence>
<comment type="catalytic activity">
    <reaction evidence="1 18">
        <text>(2R,3S)-3-isopropylmalate + NAD(+) = 4-methyl-2-oxopentanoate + CO2 + NADH</text>
        <dbReference type="Rhea" id="RHEA:32271"/>
        <dbReference type="ChEBI" id="CHEBI:16526"/>
        <dbReference type="ChEBI" id="CHEBI:17865"/>
        <dbReference type="ChEBI" id="CHEBI:35121"/>
        <dbReference type="ChEBI" id="CHEBI:57540"/>
        <dbReference type="ChEBI" id="CHEBI:57945"/>
        <dbReference type="EC" id="1.1.1.85"/>
    </reaction>
</comment>
<proteinExistence type="inferred from homology"/>
<feature type="domain" description="Isopropylmalate dehydrogenase-like" evidence="19">
    <location>
        <begin position="7"/>
        <end position="347"/>
    </location>
</feature>
<comment type="function">
    <text evidence="18">Catalyzes the oxidation of 3-carboxy-2-hydroxy-4-methylpentanoate (3-isopropylmalate) to 3-carboxy-4-methyl-2-oxopentanoate. The product decarboxylates to 4-methyl-2 oxopentanoate.</text>
</comment>
<evidence type="ECO:0000256" key="6">
    <source>
        <dbReference type="ARBA" id="ARBA00013101"/>
    </source>
</evidence>
<dbReference type="NCBIfam" id="TIGR00169">
    <property type="entry name" value="leuB"/>
    <property type="match status" value="1"/>
</dbReference>
<comment type="pathway">
    <text evidence="3 18">Amino-acid biosynthesis; L-leucine biosynthesis; L-leucine from 3-methyl-2-oxobutanoate: step 3/4.</text>
</comment>
<evidence type="ECO:0000256" key="5">
    <source>
        <dbReference type="ARBA" id="ARBA00011738"/>
    </source>
</evidence>
<evidence type="ECO:0000256" key="13">
    <source>
        <dbReference type="ARBA" id="ARBA00023027"/>
    </source>
</evidence>
<evidence type="ECO:0000256" key="11">
    <source>
        <dbReference type="ARBA" id="ARBA00022842"/>
    </source>
</evidence>
<reference evidence="20 21" key="1">
    <citation type="submission" date="2018-03" db="EMBL/GenBank/DDBJ databases">
        <title>A parallel universe: an anciently diverged bacterial symbiosis in a Hawaiian planthopper (Hemiptera: Cixiidae) reveals rearranged nutritional responsibilities.</title>
        <authorList>
            <person name="Bennett G."/>
            <person name="Mao M."/>
        </authorList>
    </citation>
    <scope>NUCLEOTIDE SEQUENCE [LARGE SCALE GENOMIC DNA]</scope>
    <source>
        <strain evidence="20 21">OLIH</strain>
    </source>
</reference>
<dbReference type="AlphaFoldDB" id="A0A346E141"/>
<organism evidence="20 21">
    <name type="scientific">Candidatus Karelsulcia muelleri</name>
    <dbReference type="NCBI Taxonomy" id="336810"/>
    <lineage>
        <taxon>Bacteria</taxon>
        <taxon>Pseudomonadati</taxon>
        <taxon>Bacteroidota</taxon>
        <taxon>Flavobacteriia</taxon>
        <taxon>Flavobacteriales</taxon>
        <taxon>Candidatus Karelsulcia</taxon>
    </lineage>
</organism>
<accession>A0A346E141</accession>
<evidence type="ECO:0000313" key="20">
    <source>
        <dbReference type="EMBL" id="AXN02696.1"/>
    </source>
</evidence>
<keyword evidence="8 18" id="KW-0432">Leucine biosynthesis</keyword>
<evidence type="ECO:0000256" key="9">
    <source>
        <dbReference type="ARBA" id="ARBA00022605"/>
    </source>
</evidence>
<dbReference type="GO" id="GO:0051287">
    <property type="term" value="F:NAD binding"/>
    <property type="evidence" value="ECO:0007669"/>
    <property type="project" value="InterPro"/>
</dbReference>
<dbReference type="FunFam" id="3.40.718.10:FF:000006">
    <property type="entry name" value="3-isopropylmalate dehydrogenase"/>
    <property type="match status" value="1"/>
</dbReference>
<dbReference type="GO" id="GO:0000287">
    <property type="term" value="F:magnesium ion binding"/>
    <property type="evidence" value="ECO:0007669"/>
    <property type="project" value="InterPro"/>
</dbReference>
<comment type="cofactor">
    <cofactor evidence="18">
        <name>Mg(2+)</name>
        <dbReference type="ChEBI" id="CHEBI:18420"/>
    </cofactor>
    <cofactor evidence="18">
        <name>Mn(2+)</name>
        <dbReference type="ChEBI" id="CHEBI:29035"/>
    </cofactor>
    <text evidence="18">Binds 1 Mg(2+) or Mn(2+) ion per subunit.</text>
</comment>
<keyword evidence="10 18" id="KW-0479">Metal-binding</keyword>
<dbReference type="EC" id="1.1.1.85" evidence="6 16"/>
<dbReference type="RefSeq" id="WP_261788261.1">
    <property type="nucleotide sequence ID" value="NZ_CP028359.1"/>
</dbReference>
<keyword evidence="11" id="KW-0460">Magnesium</keyword>
<dbReference type="PANTHER" id="PTHR42979:SF1">
    <property type="entry name" value="3-ISOPROPYLMALATE DEHYDROGENASE"/>
    <property type="match status" value="1"/>
</dbReference>
<dbReference type="Gene3D" id="3.40.718.10">
    <property type="entry name" value="Isopropylmalate Dehydrogenase"/>
    <property type="match status" value="1"/>
</dbReference>
<dbReference type="PROSITE" id="PS00470">
    <property type="entry name" value="IDH_IMDH"/>
    <property type="match status" value="1"/>
</dbReference>
<protein>
    <recommendedName>
        <fullName evidence="7 16">3-isopropylmalate dehydrogenase</fullName>
        <ecNumber evidence="6 16">1.1.1.85</ecNumber>
    </recommendedName>
</protein>
<dbReference type="SMART" id="SM01329">
    <property type="entry name" value="Iso_dh"/>
    <property type="match status" value="1"/>
</dbReference>
<dbReference type="SUPFAM" id="SSF53659">
    <property type="entry name" value="Isocitrate/Isopropylmalate dehydrogenase-like"/>
    <property type="match status" value="1"/>
</dbReference>
<gene>
    <name evidence="20" type="ORF">C9I73_163</name>
</gene>
<dbReference type="InterPro" id="IPR024084">
    <property type="entry name" value="IsoPropMal-DH-like_dom"/>
</dbReference>
<dbReference type="Pfam" id="PF00180">
    <property type="entry name" value="Iso_dh"/>
    <property type="match status" value="1"/>
</dbReference>
<evidence type="ECO:0000259" key="19">
    <source>
        <dbReference type="SMART" id="SM01329"/>
    </source>
</evidence>
<dbReference type="GO" id="GO:0009098">
    <property type="term" value="P:L-leucine biosynthetic process"/>
    <property type="evidence" value="ECO:0007669"/>
    <property type="project" value="UniProtKB-UniRule"/>
</dbReference>
<sequence length="360" mass="40597">MKIMVMKIAILPGDGIGPEILVQSLKVLKAISLKFGHKFLIYKGLIGAESIKKKGLPITKETINICKSSDTILLGAVGDPLYDNDPTRNIRPEQGLLELRKKLCLYCNMRPIKTYNKLLKVATIKQAVIKNVNFVIFRELTSGIYFGNKWRSKYEAYDICTYNKHIIKKIAIKAFETARKRKQKITLVDKANVLETSRLWRETVKEIAQENQDIKVDYIFIDNASMQIVLQPRQFDILLTDNMFGDILSDEASVLVGSLGLLPSVSFGNHYSLYEPVHGSFTQAKGKNIANPLGSILSVSLMLENFGFQKESFLINRAVTESINLGITTKDINTKNPCTTSAVGDFLFSSILKKRKRRIR</sequence>
<comment type="subunit">
    <text evidence="5 18">Homodimer.</text>
</comment>
<dbReference type="GO" id="GO:0003862">
    <property type="term" value="F:3-isopropylmalate dehydrogenase activity"/>
    <property type="evidence" value="ECO:0007669"/>
    <property type="project" value="UniProtKB-UniRule"/>
</dbReference>
<keyword evidence="9" id="KW-0028">Amino-acid biosynthesis</keyword>
<dbReference type="InterPro" id="IPR004429">
    <property type="entry name" value="Isopropylmalate_DH"/>
</dbReference>
<evidence type="ECO:0000256" key="12">
    <source>
        <dbReference type="ARBA" id="ARBA00023002"/>
    </source>
</evidence>
<name>A0A346E141_9FLAO</name>
<evidence type="ECO:0000256" key="10">
    <source>
        <dbReference type="ARBA" id="ARBA00022723"/>
    </source>
</evidence>
<keyword evidence="13 18" id="KW-0520">NAD</keyword>
<evidence type="ECO:0000256" key="8">
    <source>
        <dbReference type="ARBA" id="ARBA00022430"/>
    </source>
</evidence>
<evidence type="ECO:0000256" key="2">
    <source>
        <dbReference type="ARBA" id="ARBA00001936"/>
    </source>
</evidence>
<dbReference type="InterPro" id="IPR019818">
    <property type="entry name" value="IsoCit/isopropylmalate_DH_CS"/>
</dbReference>
<dbReference type="GO" id="GO:0005829">
    <property type="term" value="C:cytosol"/>
    <property type="evidence" value="ECO:0007669"/>
    <property type="project" value="TreeGrafter"/>
</dbReference>
<evidence type="ECO:0000256" key="15">
    <source>
        <dbReference type="ARBA" id="ARBA00023304"/>
    </source>
</evidence>
<dbReference type="PANTHER" id="PTHR42979">
    <property type="entry name" value="3-ISOPROPYLMALATE DEHYDROGENASE"/>
    <property type="match status" value="1"/>
</dbReference>
<evidence type="ECO:0000256" key="18">
    <source>
        <dbReference type="RuleBase" id="RU004445"/>
    </source>
</evidence>
<dbReference type="EMBL" id="CP028359">
    <property type="protein sequence ID" value="AXN02696.1"/>
    <property type="molecule type" value="Genomic_DNA"/>
</dbReference>
<evidence type="ECO:0000256" key="16">
    <source>
        <dbReference type="NCBIfam" id="TIGR00169"/>
    </source>
</evidence>
<evidence type="ECO:0000256" key="4">
    <source>
        <dbReference type="ARBA" id="ARBA00008319"/>
    </source>
</evidence>
<evidence type="ECO:0000256" key="14">
    <source>
        <dbReference type="ARBA" id="ARBA00023211"/>
    </source>
</evidence>
<evidence type="ECO:0000256" key="3">
    <source>
        <dbReference type="ARBA" id="ARBA00004762"/>
    </source>
</evidence>
<evidence type="ECO:0000256" key="17">
    <source>
        <dbReference type="RuleBase" id="RU004443"/>
    </source>
</evidence>
<keyword evidence="12 17" id="KW-0560">Oxidoreductase</keyword>
<evidence type="ECO:0000313" key="21">
    <source>
        <dbReference type="Proteomes" id="UP000257017"/>
    </source>
</evidence>
<comment type="similarity">
    <text evidence="4">Belongs to the isocitrate and isopropylmalate dehydrogenases family. LeuB type 1 subfamily.</text>
</comment>
<evidence type="ECO:0000256" key="1">
    <source>
        <dbReference type="ARBA" id="ARBA00000624"/>
    </source>
</evidence>
<comment type="cofactor">
    <cofactor evidence="2">
        <name>Mn(2+)</name>
        <dbReference type="ChEBI" id="CHEBI:29035"/>
    </cofactor>
</comment>
<keyword evidence="15 18" id="KW-0100">Branched-chain amino acid biosynthesis</keyword>
<dbReference type="Proteomes" id="UP000257017">
    <property type="component" value="Chromosome"/>
</dbReference>
<dbReference type="UniPathway" id="UPA00048">
    <property type="reaction ID" value="UER00072"/>
</dbReference>